<dbReference type="SUPFAM" id="SSF47781">
    <property type="entry name" value="RuvA domain 2-like"/>
    <property type="match status" value="1"/>
</dbReference>
<dbReference type="AlphaFoldDB" id="A0A1A0DDI0"/>
<gene>
    <name evidence="3" type="ORF">SRCM100623_01459</name>
</gene>
<dbReference type="RefSeq" id="WP_003628658.1">
    <property type="nucleotide sequence ID" value="NZ_LYUD01000099.1"/>
</dbReference>
<evidence type="ECO:0000313" key="4">
    <source>
        <dbReference type="Proteomes" id="UP000093796"/>
    </source>
</evidence>
<dbReference type="Gene3D" id="3.40.140.10">
    <property type="entry name" value="Cytidine Deaminase, domain 2"/>
    <property type="match status" value="1"/>
</dbReference>
<feature type="domain" description="RadC-like JAB" evidence="1">
    <location>
        <begin position="143"/>
        <end position="268"/>
    </location>
</feature>
<dbReference type="Pfam" id="PF04002">
    <property type="entry name" value="RadC"/>
    <property type="match status" value="1"/>
</dbReference>
<evidence type="ECO:0000313" key="3">
    <source>
        <dbReference type="EMBL" id="OAZ72916.1"/>
    </source>
</evidence>
<dbReference type="PANTHER" id="PTHR30471">
    <property type="entry name" value="DNA REPAIR PROTEIN RADC"/>
    <property type="match status" value="1"/>
</dbReference>
<dbReference type="InterPro" id="IPR025657">
    <property type="entry name" value="RadC_JAB"/>
</dbReference>
<dbReference type="Pfam" id="PF20582">
    <property type="entry name" value="UPF0758_N"/>
    <property type="match status" value="1"/>
</dbReference>
<comment type="caution">
    <text evidence="3">The sequence shown here is derived from an EMBL/GenBank/DDBJ whole genome shotgun (WGS) entry which is preliminary data.</text>
</comment>
<dbReference type="Proteomes" id="UP000093796">
    <property type="component" value="Unassembled WGS sequence"/>
</dbReference>
<name>A0A1A0DDI0_ACEPA</name>
<dbReference type="eggNOG" id="COG2003">
    <property type="taxonomic scope" value="Bacteria"/>
</dbReference>
<evidence type="ECO:0000259" key="2">
    <source>
        <dbReference type="Pfam" id="PF20582"/>
    </source>
</evidence>
<organism evidence="3 4">
    <name type="scientific">Acetobacter pasteurianus</name>
    <name type="common">Acetobacter turbidans</name>
    <dbReference type="NCBI Taxonomy" id="438"/>
    <lineage>
        <taxon>Bacteria</taxon>
        <taxon>Pseudomonadati</taxon>
        <taxon>Pseudomonadota</taxon>
        <taxon>Alphaproteobacteria</taxon>
        <taxon>Acetobacterales</taxon>
        <taxon>Acetobacteraceae</taxon>
        <taxon>Acetobacter</taxon>
    </lineage>
</organism>
<dbReference type="PATRIC" id="fig|438.15.peg.1644"/>
<dbReference type="EMBL" id="LYUD01000099">
    <property type="protein sequence ID" value="OAZ72916.1"/>
    <property type="molecule type" value="Genomic_DNA"/>
</dbReference>
<feature type="domain" description="UPF0758" evidence="2">
    <location>
        <begin position="47"/>
        <end position="118"/>
    </location>
</feature>
<dbReference type="InterPro" id="IPR010994">
    <property type="entry name" value="RuvA_2-like"/>
</dbReference>
<accession>A0A1A0DDI0</accession>
<protein>
    <submittedName>
        <fullName evidence="3">UPF0758 protein</fullName>
    </submittedName>
</protein>
<dbReference type="PANTHER" id="PTHR30471:SF3">
    <property type="entry name" value="UPF0758 PROTEIN YEES-RELATED"/>
    <property type="match status" value="1"/>
</dbReference>
<reference evidence="3 4" key="1">
    <citation type="submission" date="2016-05" db="EMBL/GenBank/DDBJ databases">
        <title>Genome sequencing of Acetobacter pasteurianus strain SRCM100623.</title>
        <authorList>
            <person name="Song Y.R."/>
        </authorList>
    </citation>
    <scope>NUCLEOTIDE SEQUENCE [LARGE SCALE GENOMIC DNA]</scope>
    <source>
        <strain evidence="3 4">SRCM100623</strain>
    </source>
</reference>
<proteinExistence type="predicted"/>
<dbReference type="OrthoDB" id="9804482at2"/>
<sequence length="274" mass="30079">MGRQSAEQKRQKKPGSFAVKADTTHGCLNIQQGAMPVFESTGPTGHRKRMRQRVLAQGAASLADYELLEMLLYVGIPRKDTKPLAKNLINVFGSLLAVLEAGEENLRQISGVTRASAAVLQDIAYVADRLPESGEETRQFLGNWDSILEYADVYLAKARRGQVRALFLDSRNQLIADEAVPAFLHEGRSHEAMASIRQAVALVLQRALALHACALVTVDLVAEDQTLDQTLAQNAPFVRELQRSAPLLAVEVHDHIAIGCGEWRSFNHHTGPKS</sequence>
<dbReference type="InterPro" id="IPR001405">
    <property type="entry name" value="UPF0758"/>
</dbReference>
<dbReference type="InterPro" id="IPR046778">
    <property type="entry name" value="UPF0758_N"/>
</dbReference>
<evidence type="ECO:0000259" key="1">
    <source>
        <dbReference type="Pfam" id="PF04002"/>
    </source>
</evidence>